<accession>A0A090I528</accession>
<gene>
    <name evidence="3 6" type="primary">moaC</name>
    <name evidence="5" type="ORF">BRM9_1471</name>
    <name evidence="6" type="ORF">DSM1535_2162</name>
    <name evidence="8" type="ORF">ISP06_04295</name>
    <name evidence="7" type="ORF">MB9_0836</name>
</gene>
<feature type="active site" evidence="3">
    <location>
        <position position="127"/>
    </location>
</feature>
<keyword evidence="3 8" id="KW-0456">Lyase</keyword>
<protein>
    <recommendedName>
        <fullName evidence="3">Probable cyclic pyranopterin monophosphate synthase</fullName>
        <ecNumber evidence="3">4.6.1.17</ecNumber>
    </recommendedName>
    <alternativeName>
        <fullName evidence="3">Molybdenum cofactor biosynthesis protein C</fullName>
    </alternativeName>
</protein>
<dbReference type="UniPathway" id="UPA00344"/>
<proteinExistence type="inferred from homology"/>
<keyword evidence="2 3" id="KW-0501">Molybdenum cofactor biosynthesis</keyword>
<feature type="binding site" evidence="3">
    <location>
        <begin position="112"/>
        <end position="113"/>
    </location>
    <ligand>
        <name>substrate</name>
    </ligand>
</feature>
<comment type="function">
    <text evidence="3">Catalyzes the conversion of (8S)-3',8-cyclo-7,8-dihydroguanosine 5'-triphosphate to cyclic pyranopterin monophosphate (cPMP).</text>
</comment>
<keyword evidence="9" id="KW-1185">Reference proteome</keyword>
<evidence type="ECO:0000313" key="6">
    <source>
        <dbReference type="EMBL" id="CEA14484.1"/>
    </source>
</evidence>
<comment type="catalytic activity">
    <reaction evidence="3">
        <text>(8S)-3',8-cyclo-7,8-dihydroguanosine 5'-triphosphate = cyclic pyranopterin phosphate + diphosphate</text>
        <dbReference type="Rhea" id="RHEA:49580"/>
        <dbReference type="ChEBI" id="CHEBI:33019"/>
        <dbReference type="ChEBI" id="CHEBI:59648"/>
        <dbReference type="ChEBI" id="CHEBI:131766"/>
        <dbReference type="EC" id="4.6.1.17"/>
    </reaction>
</comment>
<evidence type="ECO:0000313" key="8">
    <source>
        <dbReference type="EMBL" id="MBF4474680.1"/>
    </source>
</evidence>
<dbReference type="NCBIfam" id="NF006870">
    <property type="entry name" value="PRK09364.1"/>
    <property type="match status" value="1"/>
</dbReference>
<dbReference type="InterPro" id="IPR023045">
    <property type="entry name" value="MoaC"/>
</dbReference>
<sequence length="161" mass="17497">MEEKKFTHLTQSGVHMVEVGDKPVIKRTALARGKINLQEETINLIEKGELKKGNVLTTAQIAAIQAVKSTSQLIPLCHPIPIGGVEVEFEVTPGSIEVTVEVKSTGKTGVEMEAITGVSVGLLTIWDMVKSVEKDEKGQYPSTSISAIEVLKKEKIELNFD</sequence>
<dbReference type="CDD" id="cd01419">
    <property type="entry name" value="MoaC_A"/>
    <property type="match status" value="1"/>
</dbReference>
<dbReference type="PANTHER" id="PTHR22960">
    <property type="entry name" value="MOLYBDOPTERIN COFACTOR SYNTHESIS PROTEIN A"/>
    <property type="match status" value="1"/>
</dbReference>
<dbReference type="InterPro" id="IPR050105">
    <property type="entry name" value="MoCo_biosynth_MoaA/MoaC"/>
</dbReference>
<dbReference type="InterPro" id="IPR023047">
    <property type="entry name" value="Mo_CF_biosynth-C_arc"/>
</dbReference>
<dbReference type="EMBL" id="CP006933">
    <property type="protein sequence ID" value="AIS32285.1"/>
    <property type="molecule type" value="Genomic_DNA"/>
</dbReference>
<dbReference type="Pfam" id="PF01967">
    <property type="entry name" value="MoaC"/>
    <property type="match status" value="1"/>
</dbReference>
<evidence type="ECO:0000259" key="4">
    <source>
        <dbReference type="Pfam" id="PF01967"/>
    </source>
</evidence>
<dbReference type="KEGG" id="mfi:DSM1535_2162"/>
<dbReference type="Gene3D" id="3.30.70.640">
    <property type="entry name" value="Molybdopterin cofactor biosynthesis C (MoaC) domain"/>
    <property type="match status" value="1"/>
</dbReference>
<organism evidence="6">
    <name type="scientific">Methanobacterium formicicum</name>
    <dbReference type="NCBI Taxonomy" id="2162"/>
    <lineage>
        <taxon>Archaea</taxon>
        <taxon>Methanobacteriati</taxon>
        <taxon>Methanobacteriota</taxon>
        <taxon>Methanomada group</taxon>
        <taxon>Methanobacteria</taxon>
        <taxon>Methanobacteriales</taxon>
        <taxon>Methanobacteriaceae</taxon>
        <taxon>Methanobacterium</taxon>
    </lineage>
</organism>
<reference evidence="6" key="2">
    <citation type="submission" date="2014-08" db="EMBL/GenBank/DDBJ databases">
        <authorList>
            <person name="Wibberg D."/>
        </authorList>
    </citation>
    <scope>NUCLEOTIDE SEQUENCE</scope>
</reference>
<reference evidence="7" key="3">
    <citation type="submission" date="2014-09" db="EMBL/GenBank/DDBJ databases">
        <authorList>
            <person name="Bishop-Lilly K.A."/>
            <person name="Broomall S.M."/>
            <person name="Chain P.S."/>
            <person name="Chertkov O."/>
            <person name="Coyne S.R."/>
            <person name="Daligault H.E."/>
            <person name="Davenport K.W."/>
            <person name="Erkkila T."/>
            <person name="Frey K.G."/>
            <person name="Gibbons H.S."/>
            <person name="Gu W."/>
            <person name="Jaissle J."/>
            <person name="Johnson S.L."/>
            <person name="Koroleva G.I."/>
            <person name="Ladner J.T."/>
            <person name="Lo C.-C."/>
            <person name="Minogue T.D."/>
            <person name="Munk C."/>
            <person name="Palacios G.F."/>
            <person name="Redden C.L."/>
            <person name="Rosenzweig C.N."/>
            <person name="Scholz M.B."/>
            <person name="Teshima H."/>
            <person name="Xu Y."/>
        </authorList>
    </citation>
    <scope>NUCLEOTIDE SEQUENCE</scope>
    <source>
        <strain evidence="7">Mb9</strain>
    </source>
</reference>
<dbReference type="GO" id="GO:0006777">
    <property type="term" value="P:Mo-molybdopterin cofactor biosynthetic process"/>
    <property type="evidence" value="ECO:0007669"/>
    <property type="project" value="UniProtKB-UniRule"/>
</dbReference>
<comment type="pathway">
    <text evidence="1 3">Cofactor biosynthesis; molybdopterin biosynthesis.</text>
</comment>
<reference evidence="8" key="4">
    <citation type="submission" date="2020-10" db="EMBL/GenBank/DDBJ databases">
        <title>Dehalococcoides mccartyi of a TCE/Cr reducing biochatode.</title>
        <authorList>
            <person name="Matturro B."/>
        </authorList>
    </citation>
    <scope>NUCLEOTIDE SEQUENCE</scope>
    <source>
        <strain evidence="8">Bin2</strain>
    </source>
</reference>
<dbReference type="InterPro" id="IPR002820">
    <property type="entry name" value="Mopterin_CF_biosynth-C_dom"/>
</dbReference>
<dbReference type="PANTHER" id="PTHR22960:SF0">
    <property type="entry name" value="MOLYBDENUM COFACTOR BIOSYNTHESIS PROTEIN 1"/>
    <property type="match status" value="1"/>
</dbReference>
<dbReference type="Proteomes" id="UP000606900">
    <property type="component" value="Unassembled WGS sequence"/>
</dbReference>
<dbReference type="EMBL" id="JADIIL010000016">
    <property type="protein sequence ID" value="MBF4474680.1"/>
    <property type="molecule type" value="Genomic_DNA"/>
</dbReference>
<dbReference type="NCBIfam" id="NF008999">
    <property type="entry name" value="PRK12343.1"/>
    <property type="match status" value="1"/>
</dbReference>
<dbReference type="AlphaFoldDB" id="A0A090I528"/>
<dbReference type="OrthoDB" id="10067at2157"/>
<evidence type="ECO:0000313" key="7">
    <source>
        <dbReference type="EMBL" id="CEL24477.1"/>
    </source>
</evidence>
<name>A0A090I528_METFO</name>
<dbReference type="GO" id="GO:0061798">
    <property type="term" value="F:GTP 3',8'-cyclase activity"/>
    <property type="evidence" value="ECO:0007669"/>
    <property type="project" value="TreeGrafter"/>
</dbReference>
<reference evidence="5" key="1">
    <citation type="submission" date="2013-12" db="EMBL/GenBank/DDBJ databases">
        <title>The complete genome sequence of Methanobacterium sp. BRM9.</title>
        <authorList>
            <consortium name="Pastoral Greenhouse Gas Research Consortium"/>
            <person name="Kelly W.J."/>
            <person name="Leahy S.C."/>
            <person name="Perry R."/>
            <person name="Li D."/>
            <person name="Altermann E."/>
            <person name="Lambie S.C."/>
            <person name="Attwood G.T."/>
        </authorList>
    </citation>
    <scope>NUCLEOTIDE SEQUENCE [LARGE SCALE GENOMIC DNA]</scope>
    <source>
        <strain evidence="5">BRM9</strain>
    </source>
</reference>
<dbReference type="HAMAP" id="MF_01224_A">
    <property type="entry name" value="MoaC_A"/>
    <property type="match status" value="1"/>
</dbReference>
<evidence type="ECO:0000313" key="5">
    <source>
        <dbReference type="EMBL" id="AIS32285.1"/>
    </source>
</evidence>
<dbReference type="EMBL" id="LN734822">
    <property type="protein sequence ID" value="CEL24477.1"/>
    <property type="molecule type" value="Genomic_DNA"/>
</dbReference>
<dbReference type="InterPro" id="IPR036522">
    <property type="entry name" value="MoaC_sf"/>
</dbReference>
<dbReference type="GeneID" id="26739090"/>
<feature type="domain" description="Molybdopterin cofactor biosynthesis C (MoaC)" evidence="4">
    <location>
        <begin position="16"/>
        <end position="155"/>
    </location>
</feature>
<dbReference type="PATRIC" id="fig|2162.10.peg.868"/>
<dbReference type="Proteomes" id="UP000062768">
    <property type="component" value="Chromosome I"/>
</dbReference>
<dbReference type="RefSeq" id="WP_048073506.1">
    <property type="nucleotide sequence ID" value="NZ_CALCVY010000013.1"/>
</dbReference>
<dbReference type="GO" id="GO:0061799">
    <property type="term" value="F:cyclic pyranopterin monophosphate synthase activity"/>
    <property type="evidence" value="ECO:0007669"/>
    <property type="project" value="UniProtKB-UniRule"/>
</dbReference>
<comment type="subunit">
    <text evidence="3">Homohexamer; trimer of dimers.</text>
</comment>
<dbReference type="EC" id="4.6.1.17" evidence="3"/>
<evidence type="ECO:0000313" key="9">
    <source>
        <dbReference type="Proteomes" id="UP000062768"/>
    </source>
</evidence>
<evidence type="ECO:0000256" key="1">
    <source>
        <dbReference type="ARBA" id="ARBA00005046"/>
    </source>
</evidence>
<evidence type="ECO:0000256" key="3">
    <source>
        <dbReference type="HAMAP-Rule" id="MF_01224"/>
    </source>
</evidence>
<dbReference type="SUPFAM" id="SSF55040">
    <property type="entry name" value="Molybdenum cofactor biosynthesis protein C, MoaC"/>
    <property type="match status" value="1"/>
</dbReference>
<dbReference type="NCBIfam" id="TIGR00581">
    <property type="entry name" value="moaC"/>
    <property type="match status" value="1"/>
</dbReference>
<dbReference type="STRING" id="2162.BRM9_1471"/>
<feature type="binding site" evidence="3">
    <location>
        <begin position="76"/>
        <end position="78"/>
    </location>
    <ligand>
        <name>substrate</name>
    </ligand>
</feature>
<dbReference type="KEGG" id="mfc:BRM9_1471"/>
<dbReference type="EMBL" id="LN515531">
    <property type="protein sequence ID" value="CEA14484.1"/>
    <property type="molecule type" value="Genomic_DNA"/>
</dbReference>
<dbReference type="Proteomes" id="UP000029661">
    <property type="component" value="Chromosome"/>
</dbReference>
<comment type="similarity">
    <text evidence="3">Belongs to the MoaC family.</text>
</comment>
<evidence type="ECO:0000256" key="2">
    <source>
        <dbReference type="ARBA" id="ARBA00023150"/>
    </source>
</evidence>